<dbReference type="Proteomes" id="UP000290932">
    <property type="component" value="Unassembled WGS sequence"/>
</dbReference>
<accession>A0A498H4C1</accession>
<comment type="caution">
    <text evidence="1">The sequence shown here is derived from an EMBL/GenBank/DDBJ whole genome shotgun (WGS) entry which is preliminary data.</text>
</comment>
<organism evidence="1 2">
    <name type="scientific">Methanoculleus taiwanensis</name>
    <dbReference type="NCBI Taxonomy" id="1550565"/>
    <lineage>
        <taxon>Archaea</taxon>
        <taxon>Methanobacteriati</taxon>
        <taxon>Methanobacteriota</taxon>
        <taxon>Stenosarchaea group</taxon>
        <taxon>Methanomicrobia</taxon>
        <taxon>Methanomicrobiales</taxon>
        <taxon>Methanomicrobiaceae</taxon>
        <taxon>Methanoculleus</taxon>
    </lineage>
</organism>
<name>A0A498H4C1_9EURY</name>
<evidence type="ECO:0008006" key="3">
    <source>
        <dbReference type="Google" id="ProtNLM"/>
    </source>
</evidence>
<evidence type="ECO:0000313" key="1">
    <source>
        <dbReference type="EMBL" id="RXE56714.1"/>
    </source>
</evidence>
<dbReference type="AlphaFoldDB" id="A0A498H4C1"/>
<proteinExistence type="predicted"/>
<reference evidence="1 2" key="1">
    <citation type="journal article" date="2015" name="Int. J. Syst. Evol. Microbiol.">
        <title>Methanoculleus taiwanensis sp. nov., a methanogen isolated from deep marine sediment at the deformation front area near Taiwan.</title>
        <authorList>
            <person name="Weng C.Y."/>
            <person name="Chen S.C."/>
            <person name="Lai M.C."/>
            <person name="Wu S.Y."/>
            <person name="Lin S."/>
            <person name="Yang T.F."/>
            <person name="Chen P.C."/>
        </authorList>
    </citation>
    <scope>NUCLEOTIDE SEQUENCE [LARGE SCALE GENOMIC DNA]</scope>
    <source>
        <strain evidence="1 2">CYW4</strain>
    </source>
</reference>
<dbReference type="RefSeq" id="WP_128692433.1">
    <property type="nucleotide sequence ID" value="NZ_LHQS01000001.1"/>
</dbReference>
<dbReference type="EMBL" id="LHQS01000001">
    <property type="protein sequence ID" value="RXE56714.1"/>
    <property type="molecule type" value="Genomic_DNA"/>
</dbReference>
<keyword evidence="2" id="KW-1185">Reference proteome</keyword>
<dbReference type="OrthoDB" id="105546at2157"/>
<sequence length="275" mass="30139">MNGQKYLQDISRSLSTFLESGSADDLVSCLVGGSNLPGTRANLELADAFAKTVREYAVHDADDRRILWNLCVEFASIAPEDAPAGDPHEFLSFCGIRGIGAIGSISPAFADLALGELHEASVDPRWREREAVTMGLADMITAVRDKTLTELEAWVESGAWLPMRAAAAGVAEPELLKDPAVTEAALKLHRKILIRVYTAADPCSEEFAVLRKGLGYTLSVVVSARPEEGFEYLRQLAELDNTDIRWIVKENLKESRLAKQFPEKTAAIRDILLQV</sequence>
<evidence type="ECO:0000313" key="2">
    <source>
        <dbReference type="Proteomes" id="UP000290932"/>
    </source>
</evidence>
<gene>
    <name evidence="1" type="ORF">ABH15_00590</name>
</gene>
<protein>
    <recommendedName>
        <fullName evidence="3">HEAT repeat domain-containing protein</fullName>
    </recommendedName>
</protein>